<keyword evidence="2" id="KW-1185">Reference proteome</keyword>
<accession>A0A7W9WUF9</accession>
<evidence type="ECO:0000313" key="1">
    <source>
        <dbReference type="EMBL" id="MBB6106365.1"/>
    </source>
</evidence>
<protein>
    <submittedName>
        <fullName evidence="1">Uncharacterized protein</fullName>
    </submittedName>
</protein>
<dbReference type="Proteomes" id="UP000571554">
    <property type="component" value="Unassembled WGS sequence"/>
</dbReference>
<organism evidence="1 2">
    <name type="scientific">Paraburkholderia bannensis</name>
    <dbReference type="NCBI Taxonomy" id="765414"/>
    <lineage>
        <taxon>Bacteria</taxon>
        <taxon>Pseudomonadati</taxon>
        <taxon>Pseudomonadota</taxon>
        <taxon>Betaproteobacteria</taxon>
        <taxon>Burkholderiales</taxon>
        <taxon>Burkholderiaceae</taxon>
        <taxon>Paraburkholderia</taxon>
    </lineage>
</organism>
<dbReference type="EMBL" id="JACHBW010000026">
    <property type="protein sequence ID" value="MBB6106365.1"/>
    <property type="molecule type" value="Genomic_DNA"/>
</dbReference>
<sequence length="43" mass="4785">MDSHERRQDPRFTGSVEQTRAKYHDTPNSMCGMAVNGHVPGSP</sequence>
<evidence type="ECO:0000313" key="2">
    <source>
        <dbReference type="Proteomes" id="UP000571554"/>
    </source>
</evidence>
<dbReference type="AlphaFoldDB" id="A0A7W9WUF9"/>
<gene>
    <name evidence="1" type="ORF">F4827_006240</name>
</gene>
<comment type="caution">
    <text evidence="1">The sequence shown here is derived from an EMBL/GenBank/DDBJ whole genome shotgun (WGS) entry which is preliminary data.</text>
</comment>
<name>A0A7W9WUF9_9BURK</name>
<proteinExistence type="predicted"/>
<reference evidence="1 2" key="1">
    <citation type="submission" date="2020-08" db="EMBL/GenBank/DDBJ databases">
        <title>Above-ground endophytic microbial communities from plants in different locations in the United States.</title>
        <authorList>
            <person name="Frank C."/>
        </authorList>
    </citation>
    <scope>NUCLEOTIDE SEQUENCE [LARGE SCALE GENOMIC DNA]</scope>
    <source>
        <strain evidence="1 2">WP4_2_2</strain>
    </source>
</reference>